<proteinExistence type="inferred from homology"/>
<evidence type="ECO:0000313" key="6">
    <source>
        <dbReference type="EMBL" id="QCI68332.1"/>
    </source>
</evidence>
<dbReference type="InterPro" id="IPR058163">
    <property type="entry name" value="LysR-type_TF_proteobact-type"/>
</dbReference>
<evidence type="ECO:0000256" key="2">
    <source>
        <dbReference type="ARBA" id="ARBA00023015"/>
    </source>
</evidence>
<dbReference type="SUPFAM" id="SSF46785">
    <property type="entry name" value="Winged helix' DNA-binding domain"/>
    <property type="match status" value="1"/>
</dbReference>
<dbReference type="GO" id="GO:0003700">
    <property type="term" value="F:DNA-binding transcription factor activity"/>
    <property type="evidence" value="ECO:0007669"/>
    <property type="project" value="InterPro"/>
</dbReference>
<evidence type="ECO:0000313" key="7">
    <source>
        <dbReference type="Proteomes" id="UP000298781"/>
    </source>
</evidence>
<dbReference type="PANTHER" id="PTHR30537:SF74">
    <property type="entry name" value="HTH-TYPE TRANSCRIPTIONAL REGULATOR TRPI"/>
    <property type="match status" value="1"/>
</dbReference>
<dbReference type="RefSeq" id="WP_136963751.1">
    <property type="nucleotide sequence ID" value="NZ_CP039690.1"/>
</dbReference>
<dbReference type="PANTHER" id="PTHR30537">
    <property type="entry name" value="HTH-TYPE TRANSCRIPTIONAL REGULATOR"/>
    <property type="match status" value="1"/>
</dbReference>
<dbReference type="PROSITE" id="PS50931">
    <property type="entry name" value="HTH_LYSR"/>
    <property type="match status" value="1"/>
</dbReference>
<sequence>MMQHLPSFRALRALEAVVRNGNVMRAAEEIGVTPGAISKHLTQLADELGTALFEPGHRLKPTAGAQDLARAVGLAIGQLRRACEDAADVKSTAVLTVVAHTTLTMHWLVPRLVAAQEAVGGRPVRVHPVHSTDDWRQTPFDVAILRHDRIPPGWERRVLGRERLTLFAAPERAARLAAGGLQALAGETFLVSDTRHGELQAWLAAAGLAGNLEPKVFAHFYVALEAAVAGQGVIVGPTWLADAGFRQGRLARPFPAVATDGTRLVGVYDPAVCDGKTADRLLAWVGQELCESVAA</sequence>
<reference evidence="6 7" key="1">
    <citation type="submission" date="2019-04" db="EMBL/GenBank/DDBJ databases">
        <title>Phreatobacter aquaticus sp. nov.</title>
        <authorList>
            <person name="Choi A."/>
        </authorList>
    </citation>
    <scope>NUCLEOTIDE SEQUENCE [LARGE SCALE GENOMIC DNA]</scope>
    <source>
        <strain evidence="6 7">KCTC 52518</strain>
    </source>
</reference>
<dbReference type="InterPro" id="IPR036388">
    <property type="entry name" value="WH-like_DNA-bd_sf"/>
</dbReference>
<keyword evidence="2" id="KW-0805">Transcription regulation</keyword>
<dbReference type="EMBL" id="CP039690">
    <property type="protein sequence ID" value="QCI68332.1"/>
    <property type="molecule type" value="Genomic_DNA"/>
</dbReference>
<dbReference type="GO" id="GO:0043565">
    <property type="term" value="F:sequence-specific DNA binding"/>
    <property type="evidence" value="ECO:0007669"/>
    <property type="project" value="TreeGrafter"/>
</dbReference>
<dbReference type="InterPro" id="IPR036390">
    <property type="entry name" value="WH_DNA-bd_sf"/>
</dbReference>
<dbReference type="Pfam" id="PF00126">
    <property type="entry name" value="HTH_1"/>
    <property type="match status" value="1"/>
</dbReference>
<evidence type="ECO:0000256" key="3">
    <source>
        <dbReference type="ARBA" id="ARBA00023125"/>
    </source>
</evidence>
<feature type="domain" description="HTH lysR-type" evidence="5">
    <location>
        <begin position="6"/>
        <end position="62"/>
    </location>
</feature>
<accession>A0A4D7BKR1</accession>
<name>A0A4D7BKR1_9HYPH</name>
<evidence type="ECO:0000256" key="4">
    <source>
        <dbReference type="ARBA" id="ARBA00023163"/>
    </source>
</evidence>
<dbReference type="AlphaFoldDB" id="A0A4D7BKR1"/>
<keyword evidence="3" id="KW-0238">DNA-binding</keyword>
<dbReference type="KEGG" id="pstg:E8M01_31370"/>
<dbReference type="Gene3D" id="3.40.190.10">
    <property type="entry name" value="Periplasmic binding protein-like II"/>
    <property type="match status" value="2"/>
</dbReference>
<keyword evidence="7" id="KW-1185">Reference proteome</keyword>
<dbReference type="OrthoDB" id="9794694at2"/>
<protein>
    <submittedName>
        <fullName evidence="6">LysR family transcriptional regulator</fullName>
    </submittedName>
</protein>
<dbReference type="InterPro" id="IPR005119">
    <property type="entry name" value="LysR_subst-bd"/>
</dbReference>
<dbReference type="Proteomes" id="UP000298781">
    <property type="component" value="Chromosome"/>
</dbReference>
<evidence type="ECO:0000256" key="1">
    <source>
        <dbReference type="ARBA" id="ARBA00009437"/>
    </source>
</evidence>
<evidence type="ECO:0000259" key="5">
    <source>
        <dbReference type="PROSITE" id="PS50931"/>
    </source>
</evidence>
<dbReference type="Pfam" id="PF03466">
    <property type="entry name" value="LysR_substrate"/>
    <property type="match status" value="1"/>
</dbReference>
<dbReference type="GO" id="GO:0006351">
    <property type="term" value="P:DNA-templated transcription"/>
    <property type="evidence" value="ECO:0007669"/>
    <property type="project" value="TreeGrafter"/>
</dbReference>
<comment type="similarity">
    <text evidence="1">Belongs to the LysR transcriptional regulatory family.</text>
</comment>
<dbReference type="Gene3D" id="1.10.10.10">
    <property type="entry name" value="Winged helix-like DNA-binding domain superfamily/Winged helix DNA-binding domain"/>
    <property type="match status" value="1"/>
</dbReference>
<organism evidence="6 7">
    <name type="scientific">Phreatobacter stygius</name>
    <dbReference type="NCBI Taxonomy" id="1940610"/>
    <lineage>
        <taxon>Bacteria</taxon>
        <taxon>Pseudomonadati</taxon>
        <taxon>Pseudomonadota</taxon>
        <taxon>Alphaproteobacteria</taxon>
        <taxon>Hyphomicrobiales</taxon>
        <taxon>Phreatobacteraceae</taxon>
        <taxon>Phreatobacter</taxon>
    </lineage>
</organism>
<dbReference type="SUPFAM" id="SSF53850">
    <property type="entry name" value="Periplasmic binding protein-like II"/>
    <property type="match status" value="1"/>
</dbReference>
<gene>
    <name evidence="6" type="ORF">E8M01_31370</name>
</gene>
<dbReference type="InterPro" id="IPR000847">
    <property type="entry name" value="LysR_HTH_N"/>
</dbReference>
<keyword evidence="4" id="KW-0804">Transcription</keyword>